<keyword evidence="1" id="KW-0732">Signal</keyword>
<evidence type="ECO:0000313" key="2">
    <source>
        <dbReference type="EMBL" id="KAK2143160.1"/>
    </source>
</evidence>
<accession>A0AAD9IZG3</accession>
<evidence type="ECO:0000313" key="3">
    <source>
        <dbReference type="Proteomes" id="UP001208570"/>
    </source>
</evidence>
<proteinExistence type="predicted"/>
<reference evidence="2" key="1">
    <citation type="journal article" date="2023" name="Mol. Biol. Evol.">
        <title>Third-Generation Sequencing Reveals the Adaptive Role of the Epigenome in Three Deep-Sea Polychaetes.</title>
        <authorList>
            <person name="Perez M."/>
            <person name="Aroh O."/>
            <person name="Sun Y."/>
            <person name="Lan Y."/>
            <person name="Juniper S.K."/>
            <person name="Young C.R."/>
            <person name="Angers B."/>
            <person name="Qian P.Y."/>
        </authorList>
    </citation>
    <scope>NUCLEOTIDE SEQUENCE</scope>
    <source>
        <strain evidence="2">P08H-3</strain>
    </source>
</reference>
<protein>
    <submittedName>
        <fullName evidence="2">Uncharacterized protein</fullName>
    </submittedName>
</protein>
<name>A0AAD9IZG3_9ANNE</name>
<dbReference type="AlphaFoldDB" id="A0AAD9IZG3"/>
<evidence type="ECO:0000256" key="1">
    <source>
        <dbReference type="SAM" id="SignalP"/>
    </source>
</evidence>
<gene>
    <name evidence="2" type="ORF">LSH36_872g01022</name>
</gene>
<feature type="signal peptide" evidence="1">
    <location>
        <begin position="1"/>
        <end position="24"/>
    </location>
</feature>
<dbReference type="EMBL" id="JAODUP010000872">
    <property type="protein sequence ID" value="KAK2143160.1"/>
    <property type="molecule type" value="Genomic_DNA"/>
</dbReference>
<dbReference type="Proteomes" id="UP001208570">
    <property type="component" value="Unassembled WGS sequence"/>
</dbReference>
<organism evidence="2 3">
    <name type="scientific">Paralvinella palmiformis</name>
    <dbReference type="NCBI Taxonomy" id="53620"/>
    <lineage>
        <taxon>Eukaryota</taxon>
        <taxon>Metazoa</taxon>
        <taxon>Spiralia</taxon>
        <taxon>Lophotrochozoa</taxon>
        <taxon>Annelida</taxon>
        <taxon>Polychaeta</taxon>
        <taxon>Sedentaria</taxon>
        <taxon>Canalipalpata</taxon>
        <taxon>Terebellida</taxon>
        <taxon>Terebelliformia</taxon>
        <taxon>Alvinellidae</taxon>
        <taxon>Paralvinella</taxon>
    </lineage>
</organism>
<comment type="caution">
    <text evidence="2">The sequence shown here is derived from an EMBL/GenBank/DDBJ whole genome shotgun (WGS) entry which is preliminary data.</text>
</comment>
<feature type="chain" id="PRO_5042289494" evidence="1">
    <location>
        <begin position="25"/>
        <end position="121"/>
    </location>
</feature>
<keyword evidence="3" id="KW-1185">Reference proteome</keyword>
<sequence>MASLKITLLCCVIMLAIFVQEGESWGRFRFRTPRIRLPRIRLPRIRLPRIRLPRIRLPRISLPRLSSILPRIRLPCFVRLSFSSGVPLLRSMQPGLHSFDVSEIEALFILLPHIPVYKTRF</sequence>